<dbReference type="Gene3D" id="2.60.120.260">
    <property type="entry name" value="Galactose-binding domain-like"/>
    <property type="match status" value="1"/>
</dbReference>
<dbReference type="AlphaFoldDB" id="A0A7Y6IDP2"/>
<keyword evidence="2" id="KW-1185">Reference proteome</keyword>
<proteinExistence type="predicted"/>
<dbReference type="EMBL" id="JABWGN010000012">
    <property type="protein sequence ID" value="NUW35605.1"/>
    <property type="molecule type" value="Genomic_DNA"/>
</dbReference>
<reference evidence="1 2" key="1">
    <citation type="submission" date="2020-06" db="EMBL/GenBank/DDBJ databases">
        <title>Nonomuraea sp. SMC257, a novel actinomycete isolated from soil.</title>
        <authorList>
            <person name="Chanama M."/>
        </authorList>
    </citation>
    <scope>NUCLEOTIDE SEQUENCE [LARGE SCALE GENOMIC DNA]</scope>
    <source>
        <strain evidence="1 2">SMC257</strain>
    </source>
</reference>
<feature type="non-terminal residue" evidence="1">
    <location>
        <position position="1"/>
    </location>
</feature>
<evidence type="ECO:0008006" key="3">
    <source>
        <dbReference type="Google" id="ProtNLM"/>
    </source>
</evidence>
<dbReference type="RefSeq" id="WP_205303891.1">
    <property type="nucleotide sequence ID" value="NZ_JABWGN010000012.1"/>
</dbReference>
<dbReference type="Proteomes" id="UP000586042">
    <property type="component" value="Unassembled WGS sequence"/>
</dbReference>
<protein>
    <recommendedName>
        <fullName evidence="3">Discoidin domain-containing protein</fullName>
    </recommendedName>
</protein>
<evidence type="ECO:0000313" key="2">
    <source>
        <dbReference type="Proteomes" id="UP000586042"/>
    </source>
</evidence>
<dbReference type="InterPro" id="IPR008979">
    <property type="entry name" value="Galactose-bd-like_sf"/>
</dbReference>
<sequence>SSRLRDFYVFASDTPFTSNDPNVTKTQSGVWNHHQAEAAGQTLTLPVNRNARYIRVQLVGSDRPLSLAEVQVLS</sequence>
<evidence type="ECO:0000313" key="1">
    <source>
        <dbReference type="EMBL" id="NUW35605.1"/>
    </source>
</evidence>
<gene>
    <name evidence="1" type="ORF">HTZ77_29855</name>
</gene>
<dbReference type="SUPFAM" id="SSF49785">
    <property type="entry name" value="Galactose-binding domain-like"/>
    <property type="match status" value="1"/>
</dbReference>
<organism evidence="1 2">
    <name type="scientific">Nonomuraea montanisoli</name>
    <dbReference type="NCBI Taxonomy" id="2741721"/>
    <lineage>
        <taxon>Bacteria</taxon>
        <taxon>Bacillati</taxon>
        <taxon>Actinomycetota</taxon>
        <taxon>Actinomycetes</taxon>
        <taxon>Streptosporangiales</taxon>
        <taxon>Streptosporangiaceae</taxon>
        <taxon>Nonomuraea</taxon>
    </lineage>
</organism>
<accession>A0A7Y6IDP2</accession>
<comment type="caution">
    <text evidence="1">The sequence shown here is derived from an EMBL/GenBank/DDBJ whole genome shotgun (WGS) entry which is preliminary data.</text>
</comment>
<name>A0A7Y6IDP2_9ACTN</name>